<feature type="compositionally biased region" description="Basic and acidic residues" evidence="1">
    <location>
        <begin position="61"/>
        <end position="83"/>
    </location>
</feature>
<protein>
    <submittedName>
        <fullName evidence="2">Uncharacterized protein</fullName>
    </submittedName>
</protein>
<name>K3YYW5_SETIT</name>
<keyword evidence="3" id="KW-1185">Reference proteome</keyword>
<evidence type="ECO:0000256" key="1">
    <source>
        <dbReference type="SAM" id="MobiDB-lite"/>
    </source>
</evidence>
<dbReference type="FunCoup" id="K3YYW5">
    <property type="interactions" value="452"/>
</dbReference>
<feature type="compositionally biased region" description="Basic residues" evidence="1">
    <location>
        <begin position="146"/>
        <end position="156"/>
    </location>
</feature>
<proteinExistence type="predicted"/>
<dbReference type="EMBL" id="AGNK02000436">
    <property type="status" value="NOT_ANNOTATED_CDS"/>
    <property type="molecule type" value="Genomic_DNA"/>
</dbReference>
<feature type="region of interest" description="Disordered" evidence="1">
    <location>
        <begin position="60"/>
        <end position="227"/>
    </location>
</feature>
<dbReference type="HOGENOM" id="CLU_971145_0_0_1"/>
<sequence>MDPSVMVHDGLALPAASSRGKRGFTFRVIMCLDLVEDPTDRDSRSNVHNYKWHYGAINGERVPRDRHDPLPRDHHDKHRHDDTTTAATRRAPRTSWTQGGKLELPPVPKPLACSQGAGTGALRIEKGPSPGQELCSRRTSAPARGHERHQHRRTERRARLEPRPHPQPLEASLEVRPHCNPATPLNGNDDDHLSPQPPTQKQQAAPRKTKKKLGLPTRKSLRGDSLSRARQVLMKQLGVTQEEGQSSKEALLRYINLFKGPLSDLVMKALAVLSDLNGSTAMQRAAV</sequence>
<dbReference type="Proteomes" id="UP000004995">
    <property type="component" value="Unassembled WGS sequence"/>
</dbReference>
<organism evidence="2 3">
    <name type="scientific">Setaria italica</name>
    <name type="common">Foxtail millet</name>
    <name type="synonym">Panicum italicum</name>
    <dbReference type="NCBI Taxonomy" id="4555"/>
    <lineage>
        <taxon>Eukaryota</taxon>
        <taxon>Viridiplantae</taxon>
        <taxon>Streptophyta</taxon>
        <taxon>Embryophyta</taxon>
        <taxon>Tracheophyta</taxon>
        <taxon>Spermatophyta</taxon>
        <taxon>Magnoliopsida</taxon>
        <taxon>Liliopsida</taxon>
        <taxon>Poales</taxon>
        <taxon>Poaceae</taxon>
        <taxon>PACMAD clade</taxon>
        <taxon>Panicoideae</taxon>
        <taxon>Panicodae</taxon>
        <taxon>Paniceae</taxon>
        <taxon>Cenchrinae</taxon>
        <taxon>Setaria</taxon>
    </lineage>
</organism>
<evidence type="ECO:0000313" key="2">
    <source>
        <dbReference type="EnsemblPlants" id="KQL30497"/>
    </source>
</evidence>
<dbReference type="InParanoid" id="K3YYW5"/>
<dbReference type="Gramene" id="KQL30497">
    <property type="protein sequence ID" value="KQL30497"/>
    <property type="gene ID" value="SETIT_019471mg"/>
</dbReference>
<dbReference type="AlphaFoldDB" id="K3YYW5"/>
<reference evidence="3" key="1">
    <citation type="journal article" date="2012" name="Nat. Biotechnol.">
        <title>Reference genome sequence of the model plant Setaria.</title>
        <authorList>
            <person name="Bennetzen J.L."/>
            <person name="Schmutz J."/>
            <person name="Wang H."/>
            <person name="Percifield R."/>
            <person name="Hawkins J."/>
            <person name="Pontaroli A.C."/>
            <person name="Estep M."/>
            <person name="Feng L."/>
            <person name="Vaughn J.N."/>
            <person name="Grimwood J."/>
            <person name="Jenkins J."/>
            <person name="Barry K."/>
            <person name="Lindquist E."/>
            <person name="Hellsten U."/>
            <person name="Deshpande S."/>
            <person name="Wang X."/>
            <person name="Wu X."/>
            <person name="Mitros T."/>
            <person name="Triplett J."/>
            <person name="Yang X."/>
            <person name="Ye C.Y."/>
            <person name="Mauro-Herrera M."/>
            <person name="Wang L."/>
            <person name="Li P."/>
            <person name="Sharma M."/>
            <person name="Sharma R."/>
            <person name="Ronald P.C."/>
            <person name="Panaud O."/>
            <person name="Kellogg E.A."/>
            <person name="Brutnell T.P."/>
            <person name="Doust A.N."/>
            <person name="Tuskan G.A."/>
            <person name="Rokhsar D."/>
            <person name="Devos K.M."/>
        </authorList>
    </citation>
    <scope>NUCLEOTIDE SEQUENCE [LARGE SCALE GENOMIC DNA]</scope>
    <source>
        <strain evidence="3">cv. Yugu1</strain>
    </source>
</reference>
<evidence type="ECO:0000313" key="3">
    <source>
        <dbReference type="Proteomes" id="UP000004995"/>
    </source>
</evidence>
<accession>K3YYW5</accession>
<reference evidence="2" key="2">
    <citation type="submission" date="2018-08" db="UniProtKB">
        <authorList>
            <consortium name="EnsemblPlants"/>
        </authorList>
    </citation>
    <scope>IDENTIFICATION</scope>
    <source>
        <strain evidence="2">Yugu1</strain>
    </source>
</reference>
<dbReference type="EnsemblPlants" id="KQL30497">
    <property type="protein sequence ID" value="KQL30497"/>
    <property type="gene ID" value="SETIT_019471mg"/>
</dbReference>